<evidence type="ECO:0008006" key="3">
    <source>
        <dbReference type="Google" id="ProtNLM"/>
    </source>
</evidence>
<sequence>MDTADLLPVARLLAYLTDEATLQFTEAGLRIKEVSDSNVIGLDATIPVEYDTDTESVAFKVETEQFLDAVSFINDPDSIKFQIRRDDPEISVSAGSRLDYLDALEPDDPDTISPHPDVEYATTAQVDAHELKRAVATVFGSGDGAVYVTLTGDTLWATVPDVEAVGTATLDMVEGPHSYTRLSDDLFGGILQCIHPDETLRVSTRDEHPFHVAAENFAVTIVPRQFPEDDYDPIEAEGPVDA</sequence>
<dbReference type="InterPro" id="IPR046938">
    <property type="entry name" value="DNA_clamp_sf"/>
</dbReference>
<reference evidence="1 2" key="1">
    <citation type="journal article" date="2014" name="PLoS Genet.">
        <title>Phylogenetically driven sequencing of extremely halophilic archaea reveals strategies for static and dynamic osmo-response.</title>
        <authorList>
            <person name="Becker E.A."/>
            <person name="Seitzer P.M."/>
            <person name="Tritt A."/>
            <person name="Larsen D."/>
            <person name="Krusor M."/>
            <person name="Yao A.I."/>
            <person name="Wu D."/>
            <person name="Madern D."/>
            <person name="Eisen J.A."/>
            <person name="Darling A.E."/>
            <person name="Facciotti M.T."/>
        </authorList>
    </citation>
    <scope>NUCLEOTIDE SEQUENCE [LARGE SCALE GENOMIC DNA]</scope>
    <source>
        <strain evidence="1 2">DSM 1137</strain>
    </source>
</reference>
<dbReference type="Gene3D" id="3.70.10.10">
    <property type="match status" value="1"/>
</dbReference>
<dbReference type="STRING" id="1227484.C471_08500"/>
<protein>
    <recommendedName>
        <fullName evidence="3">DNA polymerase sliding clamp</fullName>
    </recommendedName>
</protein>
<keyword evidence="2" id="KW-1185">Reference proteome</keyword>
<evidence type="ECO:0000313" key="1">
    <source>
        <dbReference type="EMBL" id="ELZ39344.1"/>
    </source>
</evidence>
<dbReference type="SUPFAM" id="SSF55979">
    <property type="entry name" value="DNA clamp"/>
    <property type="match status" value="1"/>
</dbReference>
<dbReference type="AlphaFoldDB" id="M0DZ16"/>
<gene>
    <name evidence="1" type="ORF">C471_08500</name>
</gene>
<accession>M0DZ16</accession>
<name>M0DZ16_9EURY</name>
<dbReference type="Proteomes" id="UP000011514">
    <property type="component" value="Unassembled WGS sequence"/>
</dbReference>
<dbReference type="PATRIC" id="fig|1227484.4.peg.1704"/>
<dbReference type="EMBL" id="AOJE01000037">
    <property type="protein sequence ID" value="ELZ39344.1"/>
    <property type="molecule type" value="Genomic_DNA"/>
</dbReference>
<proteinExistence type="predicted"/>
<organism evidence="1 2">
    <name type="scientific">Halorubrum saccharovorum DSM 1137</name>
    <dbReference type="NCBI Taxonomy" id="1227484"/>
    <lineage>
        <taxon>Archaea</taxon>
        <taxon>Methanobacteriati</taxon>
        <taxon>Methanobacteriota</taxon>
        <taxon>Stenosarchaea group</taxon>
        <taxon>Halobacteria</taxon>
        <taxon>Halobacteriales</taxon>
        <taxon>Haloferacaceae</taxon>
        <taxon>Halorubrum</taxon>
    </lineage>
</organism>
<evidence type="ECO:0000313" key="2">
    <source>
        <dbReference type="Proteomes" id="UP000011514"/>
    </source>
</evidence>
<comment type="caution">
    <text evidence="1">The sequence shown here is derived from an EMBL/GenBank/DDBJ whole genome shotgun (WGS) entry which is preliminary data.</text>
</comment>